<comment type="similarity">
    <text evidence="4">Belongs to the DNA polymerase type-B-like family.</text>
</comment>
<evidence type="ECO:0000259" key="11">
    <source>
        <dbReference type="Pfam" id="PF03828"/>
    </source>
</evidence>
<feature type="compositionally biased region" description="Low complexity" evidence="10">
    <location>
        <begin position="881"/>
        <end position="897"/>
    </location>
</feature>
<sequence length="1475" mass="167915">MNNIKNCDNAVNNSLSNNNTPITEGKVKPSYSSVVSNAHNSIRNNRNILQLQHELLKTKNLKNINNSDNLNDSIPSPNNIISLNGSTNIISSSTPSPEKLEKEKETNNNNNIKQSNSIKNKFIGSRIQTGNDLEKKPLSTPNDFKQDENYEKENSLFHSTSELLSPIEKVEDSFYNVNAIVTSSSTPSTLNQILSTNLSLSESFESSGSFSPPLSPLSFENNNAFGNKININDSVINDLSYYIRSKIQKGLLKIYKDIQPTKESKQNRLILLQKIQNIFEREFPGKTLKANLFGSSVNGLETVYCDVDICLTTPSKDETYGLDRMDNIAAILEKYNMTDIYTVQEAKVPICKFIDPETKLSCDINVNNTVALQNSMMVKTYTSIDERAKQLIILIKHYAKRRMINDATGGTLSSYCWVNMAINFLQQRKPPILPCLHELNKESLKENKIFIDGVDCSFYHDLDTLKSFSFSNKESLADLFYGFFKVYGEDFNYKKDVVSVRKGTYIKKIEKGWDLDSKKTRLRNNYFCVEEPFNPSRNLANSADHSSVSGIRDEFIRALNTLKKDGDVERVFEQYRPFRRPINPYPFNNNGYENSINNNNHNYNNGQMSPTLLYTPFILPSPTYSGYNQYTYHPVYFVPQPNSSFYSYHSGGEEENHYNGYHTDPNKSYTYGFKYHKYNNKNKKKRHTNNKKHHKMSFSDYEKEPMSPNSRYNDKLKNNHYNTYQANYNNNNSINGNEQYLYNGKSNYSITSPKIVTSNTSIEPIAYSYASPILSPISSFSSVNSMSLPLIPICTGDDDKSPPANLNESLNKTQNENETLNNNMNNNEKGILNEITNKDFDFDINNEKEINEIAHSQHSQLNKNESLSHSTYKNEPITQISSNDNTNNDHTNDDSTTIKYQNATNDFTKTNHISYTNNNTNSNSDHQFLRNNNYRIPITNNLIFSYSMSTPTLSTLNNNILYSSELPSSNESFSSNSHYLNNSFSSVGTSMTDNIFEIEEDFKKQHFLSSSPLLSDHQIDSEINDYGKENSFSSSSKDFLVSLMNQPHSPEMNITPVQKEIEQSINTPKKLSTFETGMKQEEFEEQVAKTKETIKEEKDTITSSSNKKLKIITSLTSPTMSILSPSPIKRKSSSKPIPTGFDSIKYPSILKINNKNFSEDEETDSMIMSPISDTASLPQSKVVSINDQHHHEESKQSKTNNTKSNKNIEEESTKDKKNKIKDNKDKTNRNKDKKAMPTKNTDFLLKSISALLKNSESNNNEEIISSTTSSITSSITESNTKRSKRAKQPSNSILSTDSKTSSVTSPSCSTRRKEKKSTTPSIIKQTNKELEKECDKKSNLEKENEQEVTKKEQIEKESIIRSCSKKNEKKAENDTGKEDLPETSEAPKRTRKSQTKKARESIRELSKTAFEKPRTVNDILNIFKNSNTLKKEELIKKEPISYAKMLSKNIQQPKNSSVEIEHKLLKVQPKEEKNL</sequence>
<dbReference type="CDD" id="cd05402">
    <property type="entry name" value="NT_PAP_TUTase"/>
    <property type="match status" value="1"/>
</dbReference>
<dbReference type="OrthoDB" id="2274644at2759"/>
<accession>A0A1Y1V2F4</accession>
<feature type="compositionally biased region" description="Basic residues" evidence="10">
    <location>
        <begin position="681"/>
        <end position="696"/>
    </location>
</feature>
<dbReference type="InterPro" id="IPR043519">
    <property type="entry name" value="NT_sf"/>
</dbReference>
<dbReference type="EMBL" id="MCFH01000038">
    <property type="protein sequence ID" value="ORX45754.1"/>
    <property type="molecule type" value="Genomic_DNA"/>
</dbReference>
<dbReference type="Gene3D" id="3.30.460.10">
    <property type="entry name" value="Beta Polymerase, domain 2"/>
    <property type="match status" value="1"/>
</dbReference>
<evidence type="ECO:0000256" key="1">
    <source>
        <dbReference type="ARBA" id="ARBA00001936"/>
    </source>
</evidence>
<feature type="region of interest" description="Disordered" evidence="10">
    <location>
        <begin position="681"/>
        <end position="708"/>
    </location>
</feature>
<evidence type="ECO:0000256" key="7">
    <source>
        <dbReference type="ARBA" id="ARBA00022679"/>
    </source>
</evidence>
<feature type="compositionally biased region" description="Low complexity" evidence="10">
    <location>
        <begin position="1"/>
        <end position="19"/>
    </location>
</feature>
<protein>
    <recommendedName>
        <fullName evidence="5">polynucleotide adenylyltransferase</fullName>
        <ecNumber evidence="5">2.7.7.19</ecNumber>
    </recommendedName>
</protein>
<feature type="domain" description="PAP-associated" evidence="11">
    <location>
        <begin position="475"/>
        <end position="536"/>
    </location>
</feature>
<feature type="compositionally biased region" description="Low complexity" evidence="10">
    <location>
        <begin position="85"/>
        <end position="97"/>
    </location>
</feature>
<evidence type="ECO:0000256" key="2">
    <source>
        <dbReference type="ARBA" id="ARBA00001946"/>
    </source>
</evidence>
<evidence type="ECO:0000313" key="14">
    <source>
        <dbReference type="Proteomes" id="UP000193719"/>
    </source>
</evidence>
<keyword evidence="14" id="KW-1185">Reference proteome</keyword>
<keyword evidence="9" id="KW-0460">Magnesium</keyword>
<dbReference type="SUPFAM" id="SSF81301">
    <property type="entry name" value="Nucleotidyltransferase"/>
    <property type="match status" value="1"/>
</dbReference>
<feature type="compositionally biased region" description="Low complexity" evidence="10">
    <location>
        <begin position="1295"/>
        <end position="1309"/>
    </location>
</feature>
<feature type="compositionally biased region" description="Basic and acidic residues" evidence="10">
    <location>
        <begin position="1206"/>
        <end position="1235"/>
    </location>
</feature>
<dbReference type="Pfam" id="PF03828">
    <property type="entry name" value="PAP_assoc"/>
    <property type="match status" value="1"/>
</dbReference>
<evidence type="ECO:0000256" key="6">
    <source>
        <dbReference type="ARBA" id="ARBA00022490"/>
    </source>
</evidence>
<dbReference type="Proteomes" id="UP000193719">
    <property type="component" value="Unassembled WGS sequence"/>
</dbReference>
<evidence type="ECO:0000256" key="8">
    <source>
        <dbReference type="ARBA" id="ARBA00022723"/>
    </source>
</evidence>
<reference evidence="13 14" key="2">
    <citation type="submission" date="2016-08" db="EMBL/GenBank/DDBJ databases">
        <title>Pervasive Adenine N6-methylation of Active Genes in Fungi.</title>
        <authorList>
            <consortium name="DOE Joint Genome Institute"/>
            <person name="Mondo S.J."/>
            <person name="Dannebaum R.O."/>
            <person name="Kuo R.C."/>
            <person name="Labutti K."/>
            <person name="Haridas S."/>
            <person name="Kuo A."/>
            <person name="Salamov A."/>
            <person name="Ahrendt S.R."/>
            <person name="Lipzen A."/>
            <person name="Sullivan W."/>
            <person name="Andreopoulos W.B."/>
            <person name="Clum A."/>
            <person name="Lindquist E."/>
            <person name="Daum C."/>
            <person name="Ramamoorthy G.K."/>
            <person name="Gryganskyi A."/>
            <person name="Culley D."/>
            <person name="Magnuson J.K."/>
            <person name="James T.Y."/>
            <person name="O'Malley M.A."/>
            <person name="Stajich J.E."/>
            <person name="Spatafora J.W."/>
            <person name="Visel A."/>
            <person name="Grigoriev I.V."/>
        </authorList>
    </citation>
    <scope>NUCLEOTIDE SEQUENCE [LARGE SCALE GENOMIC DNA]</scope>
    <source>
        <strain evidence="14">finn</strain>
    </source>
</reference>
<dbReference type="EC" id="2.7.7.19" evidence="5"/>
<comment type="cofactor">
    <cofactor evidence="2">
        <name>Mg(2+)</name>
        <dbReference type="ChEBI" id="CHEBI:18420"/>
    </cofactor>
</comment>
<feature type="compositionally biased region" description="Basic and acidic residues" evidence="10">
    <location>
        <begin position="1187"/>
        <end position="1196"/>
    </location>
</feature>
<dbReference type="Pfam" id="PF22600">
    <property type="entry name" value="MTPAP-like_central"/>
    <property type="match status" value="1"/>
</dbReference>
<comment type="caution">
    <text evidence="13">The sequence shown here is derived from an EMBL/GenBank/DDBJ whole genome shotgun (WGS) entry which is preliminary data.</text>
</comment>
<dbReference type="InterPro" id="IPR054708">
    <property type="entry name" value="MTPAP-like_central"/>
</dbReference>
<dbReference type="STRING" id="1754191.A0A1Y1V2F4"/>
<evidence type="ECO:0000259" key="12">
    <source>
        <dbReference type="Pfam" id="PF22600"/>
    </source>
</evidence>
<feature type="compositionally biased region" description="Low complexity" evidence="10">
    <location>
        <begin position="1254"/>
        <end position="1278"/>
    </location>
</feature>
<dbReference type="SUPFAM" id="SSF81631">
    <property type="entry name" value="PAP/OAS1 substrate-binding domain"/>
    <property type="match status" value="1"/>
</dbReference>
<reference evidence="13 14" key="1">
    <citation type="submission" date="2016-08" db="EMBL/GenBank/DDBJ databases">
        <title>Genomes of anaerobic fungi encode conserved fungal cellulosomes for biomass hydrolysis.</title>
        <authorList>
            <consortium name="DOE Joint Genome Institute"/>
            <person name="Haitjema C.H."/>
            <person name="Gilmore S.P."/>
            <person name="Henske J.K."/>
            <person name="Solomon K.V."/>
            <person name="De Groot R."/>
            <person name="Kuo A."/>
            <person name="Mondo S.J."/>
            <person name="Salamov A.A."/>
            <person name="Labutti K."/>
            <person name="Zhao Z."/>
            <person name="Chiniquy J."/>
            <person name="Barry K."/>
            <person name="Brewer H.M."/>
            <person name="Purvine S.O."/>
            <person name="Wright A.T."/>
            <person name="Boxma B."/>
            <person name="Van Alen T."/>
            <person name="Hackstein J.H."/>
            <person name="Baker S.E."/>
            <person name="Grigoriev I.V."/>
            <person name="O'Malley M.A."/>
        </authorList>
    </citation>
    <scope>NUCLEOTIDE SEQUENCE [LARGE SCALE GENOMIC DNA]</scope>
    <source>
        <strain evidence="14">finn</strain>
    </source>
</reference>
<dbReference type="GO" id="GO:0010605">
    <property type="term" value="P:negative regulation of macromolecule metabolic process"/>
    <property type="evidence" value="ECO:0007669"/>
    <property type="project" value="UniProtKB-ARBA"/>
</dbReference>
<dbReference type="PANTHER" id="PTHR12271">
    <property type="entry name" value="POLY A POLYMERASE CID PAP -RELATED"/>
    <property type="match status" value="1"/>
</dbReference>
<dbReference type="GO" id="GO:0031123">
    <property type="term" value="P:RNA 3'-end processing"/>
    <property type="evidence" value="ECO:0007669"/>
    <property type="project" value="TreeGrafter"/>
</dbReference>
<comment type="cofactor">
    <cofactor evidence="1">
        <name>Mn(2+)</name>
        <dbReference type="ChEBI" id="CHEBI:29035"/>
    </cofactor>
</comment>
<feature type="compositionally biased region" description="Polar residues" evidence="10">
    <location>
        <begin position="1171"/>
        <end position="1186"/>
    </location>
</feature>
<evidence type="ECO:0000256" key="5">
    <source>
        <dbReference type="ARBA" id="ARBA00012388"/>
    </source>
</evidence>
<organism evidence="13 14">
    <name type="scientific">Piromyces finnis</name>
    <dbReference type="NCBI Taxonomy" id="1754191"/>
    <lineage>
        <taxon>Eukaryota</taxon>
        <taxon>Fungi</taxon>
        <taxon>Fungi incertae sedis</taxon>
        <taxon>Chytridiomycota</taxon>
        <taxon>Chytridiomycota incertae sedis</taxon>
        <taxon>Neocallimastigomycetes</taxon>
        <taxon>Neocallimastigales</taxon>
        <taxon>Neocallimastigaceae</taxon>
        <taxon>Piromyces</taxon>
    </lineage>
</organism>
<evidence type="ECO:0000256" key="9">
    <source>
        <dbReference type="ARBA" id="ARBA00022842"/>
    </source>
</evidence>
<evidence type="ECO:0000313" key="13">
    <source>
        <dbReference type="EMBL" id="ORX45754.1"/>
    </source>
</evidence>
<dbReference type="PANTHER" id="PTHR12271:SF40">
    <property type="entry name" value="POLY(A) RNA POLYMERASE GLD2"/>
    <property type="match status" value="1"/>
</dbReference>
<keyword evidence="8" id="KW-0479">Metal-binding</keyword>
<dbReference type="GO" id="GO:0005737">
    <property type="term" value="C:cytoplasm"/>
    <property type="evidence" value="ECO:0007669"/>
    <property type="project" value="UniProtKB-SubCell"/>
</dbReference>
<feature type="domain" description="Poly(A) RNA polymerase mitochondrial-like central palm" evidence="12">
    <location>
        <begin position="247"/>
        <end position="382"/>
    </location>
</feature>
<feature type="region of interest" description="Disordered" evidence="10">
    <location>
        <begin position="1121"/>
        <end position="1144"/>
    </location>
</feature>
<keyword evidence="7" id="KW-0808">Transferase</keyword>
<feature type="region of interest" description="Disordered" evidence="10">
    <location>
        <begin position="1"/>
        <end position="24"/>
    </location>
</feature>
<feature type="compositionally biased region" description="Basic and acidic residues" evidence="10">
    <location>
        <begin position="1397"/>
        <end position="1409"/>
    </location>
</feature>
<dbReference type="GO" id="GO:1990817">
    <property type="term" value="F:poly(A) RNA polymerase activity"/>
    <property type="evidence" value="ECO:0007669"/>
    <property type="project" value="UniProtKB-EC"/>
</dbReference>
<evidence type="ECO:0000256" key="4">
    <source>
        <dbReference type="ARBA" id="ARBA00008593"/>
    </source>
</evidence>
<evidence type="ECO:0000256" key="10">
    <source>
        <dbReference type="SAM" id="MobiDB-lite"/>
    </source>
</evidence>
<dbReference type="Gene3D" id="1.10.1410.10">
    <property type="match status" value="1"/>
</dbReference>
<feature type="region of interest" description="Disordered" evidence="10">
    <location>
        <begin position="1160"/>
        <end position="1409"/>
    </location>
</feature>
<feature type="compositionally biased region" description="Low complexity" evidence="10">
    <location>
        <begin position="107"/>
        <end position="121"/>
    </location>
</feature>
<dbReference type="InterPro" id="IPR002058">
    <property type="entry name" value="PAP_assoc"/>
</dbReference>
<gene>
    <name evidence="13" type="ORF">BCR36DRAFT_414350</name>
</gene>
<feature type="region of interest" description="Disordered" evidence="10">
    <location>
        <begin position="877"/>
        <end position="897"/>
    </location>
</feature>
<name>A0A1Y1V2F4_9FUNG</name>
<feature type="region of interest" description="Disordered" evidence="10">
    <location>
        <begin position="85"/>
        <end position="121"/>
    </location>
</feature>
<proteinExistence type="inferred from homology"/>
<evidence type="ECO:0000256" key="3">
    <source>
        <dbReference type="ARBA" id="ARBA00004496"/>
    </source>
</evidence>
<dbReference type="GO" id="GO:0046872">
    <property type="term" value="F:metal ion binding"/>
    <property type="evidence" value="ECO:0007669"/>
    <property type="project" value="UniProtKB-KW"/>
</dbReference>
<feature type="compositionally biased region" description="Basic and acidic residues" evidence="10">
    <location>
        <begin position="1326"/>
        <end position="1388"/>
    </location>
</feature>
<keyword evidence="6" id="KW-0963">Cytoplasm</keyword>
<comment type="subcellular location">
    <subcellularLocation>
        <location evidence="3">Cytoplasm</location>
    </subcellularLocation>
</comment>